<dbReference type="GO" id="GO:0005886">
    <property type="term" value="C:plasma membrane"/>
    <property type="evidence" value="ECO:0007669"/>
    <property type="project" value="UniProtKB-SubCell"/>
</dbReference>
<dbReference type="PANTHER" id="PTHR43005:SF1">
    <property type="entry name" value="SPERMIDINE_PUTRESCINE TRANSPORT SYSTEM PERMEASE PROTEIN"/>
    <property type="match status" value="1"/>
</dbReference>
<feature type="transmembrane region" description="Helical" evidence="7">
    <location>
        <begin position="198"/>
        <end position="220"/>
    </location>
</feature>
<dbReference type="Pfam" id="PF00528">
    <property type="entry name" value="BPD_transp_1"/>
    <property type="match status" value="1"/>
</dbReference>
<keyword evidence="4 7" id="KW-0812">Transmembrane</keyword>
<dbReference type="Proteomes" id="UP000078389">
    <property type="component" value="Unassembled WGS sequence"/>
</dbReference>
<evidence type="ECO:0000256" key="3">
    <source>
        <dbReference type="ARBA" id="ARBA00022475"/>
    </source>
</evidence>
<evidence type="ECO:0000313" key="9">
    <source>
        <dbReference type="EMBL" id="OAM72976.1"/>
    </source>
</evidence>
<feature type="domain" description="ABC transmembrane type-1" evidence="8">
    <location>
        <begin position="62"/>
        <end position="276"/>
    </location>
</feature>
<dbReference type="SUPFAM" id="SSF161098">
    <property type="entry name" value="MetI-like"/>
    <property type="match status" value="1"/>
</dbReference>
<dbReference type="EMBL" id="LVVY01000151">
    <property type="protein sequence ID" value="OAM72976.1"/>
    <property type="molecule type" value="Genomic_DNA"/>
</dbReference>
<dbReference type="PROSITE" id="PS50928">
    <property type="entry name" value="ABC_TM1"/>
    <property type="match status" value="1"/>
</dbReference>
<evidence type="ECO:0000256" key="4">
    <source>
        <dbReference type="ARBA" id="ARBA00022692"/>
    </source>
</evidence>
<dbReference type="InterPro" id="IPR035906">
    <property type="entry name" value="MetI-like_sf"/>
</dbReference>
<keyword evidence="10" id="KW-1185">Reference proteome</keyword>
<feature type="transmembrane region" description="Helical" evidence="7">
    <location>
        <begin position="261"/>
        <end position="281"/>
    </location>
</feature>
<feature type="transmembrane region" description="Helical" evidence="7">
    <location>
        <begin position="100"/>
        <end position="119"/>
    </location>
</feature>
<keyword evidence="5 7" id="KW-1133">Transmembrane helix</keyword>
<dbReference type="Gene3D" id="1.10.3720.10">
    <property type="entry name" value="MetI-like"/>
    <property type="match status" value="1"/>
</dbReference>
<keyword evidence="6 7" id="KW-0472">Membrane</keyword>
<evidence type="ECO:0000313" key="10">
    <source>
        <dbReference type="Proteomes" id="UP000078389"/>
    </source>
</evidence>
<comment type="similarity">
    <text evidence="7">Belongs to the binding-protein-dependent transport system permease family.</text>
</comment>
<reference evidence="9 10" key="1">
    <citation type="submission" date="2016-03" db="EMBL/GenBank/DDBJ databases">
        <title>Genome sequencing of Devosia sp. S37.</title>
        <authorList>
            <person name="Mohd Nor M."/>
        </authorList>
    </citation>
    <scope>NUCLEOTIDE SEQUENCE [LARGE SCALE GENOMIC DNA]</scope>
    <source>
        <strain evidence="9 10">S37</strain>
    </source>
</reference>
<dbReference type="PANTHER" id="PTHR43005">
    <property type="entry name" value="BLR7065 PROTEIN"/>
    <property type="match status" value="1"/>
</dbReference>
<dbReference type="GO" id="GO:0055085">
    <property type="term" value="P:transmembrane transport"/>
    <property type="evidence" value="ECO:0007669"/>
    <property type="project" value="InterPro"/>
</dbReference>
<feature type="transmembrane region" description="Helical" evidence="7">
    <location>
        <begin position="57"/>
        <end position="88"/>
    </location>
</feature>
<organism evidence="9 10">
    <name type="scientific">Devosia elaeis</name>
    <dbReference type="NCBI Taxonomy" id="1770058"/>
    <lineage>
        <taxon>Bacteria</taxon>
        <taxon>Pseudomonadati</taxon>
        <taxon>Pseudomonadota</taxon>
        <taxon>Alphaproteobacteria</taxon>
        <taxon>Hyphomicrobiales</taxon>
        <taxon>Devosiaceae</taxon>
        <taxon>Devosia</taxon>
    </lineage>
</organism>
<comment type="caution">
    <text evidence="9">The sequence shown here is derived from an EMBL/GenBank/DDBJ whole genome shotgun (WGS) entry which is preliminary data.</text>
</comment>
<proteinExistence type="inferred from homology"/>
<dbReference type="InterPro" id="IPR000515">
    <property type="entry name" value="MetI-like"/>
</dbReference>
<protein>
    <recommendedName>
        <fullName evidence="8">ABC transmembrane type-1 domain-containing protein</fullName>
    </recommendedName>
</protein>
<keyword evidence="3" id="KW-1003">Cell membrane</keyword>
<dbReference type="AlphaFoldDB" id="A0A178HLW6"/>
<evidence type="ECO:0000256" key="1">
    <source>
        <dbReference type="ARBA" id="ARBA00004651"/>
    </source>
</evidence>
<keyword evidence="2 7" id="KW-0813">Transport</keyword>
<comment type="subcellular location">
    <subcellularLocation>
        <location evidence="1 7">Cell membrane</location>
        <topology evidence="1 7">Multi-pass membrane protein</topology>
    </subcellularLocation>
</comment>
<evidence type="ECO:0000256" key="6">
    <source>
        <dbReference type="ARBA" id="ARBA00023136"/>
    </source>
</evidence>
<gene>
    <name evidence="9" type="ORF">A3840_18810</name>
</gene>
<evidence type="ECO:0000256" key="5">
    <source>
        <dbReference type="ARBA" id="ARBA00022989"/>
    </source>
</evidence>
<dbReference type="CDD" id="cd06261">
    <property type="entry name" value="TM_PBP2"/>
    <property type="match status" value="1"/>
</dbReference>
<evidence type="ECO:0000256" key="7">
    <source>
        <dbReference type="RuleBase" id="RU363032"/>
    </source>
</evidence>
<dbReference type="STRING" id="1770058.A3840_18810"/>
<name>A0A178HLW6_9HYPH</name>
<evidence type="ECO:0000256" key="2">
    <source>
        <dbReference type="ARBA" id="ARBA00022448"/>
    </source>
</evidence>
<sequence length="286" mass="31616">MTGLLLILPGFLLIAALIAYPFAMSIFLSMTNAEISTLLTPQFVGLDNFIRLLGDSLFRQAVINSFVFTLIAVVFKIGLGLLMALALYDNFAGRRTITALLLFSWVAPIALSLLTWLWLLDSLYSPFNWVLRATGIMDFGLSWLGEPVLAMISIAIVNVWRGFPFFGLMLLAGLISVPRSLYEAANLDGASGWQKFRLITLPMLRVTLAVLVLYATIFTFNEFAVVQILTRGGPENSTQVFATLAFQRGILSGNLGEASAITLYFLPVFAVLSLLMLKLSWKEREL</sequence>
<evidence type="ECO:0000259" key="8">
    <source>
        <dbReference type="PROSITE" id="PS50928"/>
    </source>
</evidence>
<feature type="transmembrane region" description="Helical" evidence="7">
    <location>
        <begin position="148"/>
        <end position="177"/>
    </location>
</feature>
<accession>A0A178HLW6</accession>